<dbReference type="Proteomes" id="UP000004067">
    <property type="component" value="Unassembled WGS sequence"/>
</dbReference>
<keyword evidence="3" id="KW-1185">Reference proteome</keyword>
<dbReference type="Gene3D" id="3.40.50.2000">
    <property type="entry name" value="Glycogen Phosphorylase B"/>
    <property type="match status" value="1"/>
</dbReference>
<dbReference type="AlphaFoldDB" id="F5RQ32"/>
<dbReference type="eggNOG" id="COG4641">
    <property type="taxonomic scope" value="Bacteria"/>
</dbReference>
<accession>F5RQ32</accession>
<reference evidence="2 3" key="1">
    <citation type="submission" date="2011-04" db="EMBL/GenBank/DDBJ databases">
        <authorList>
            <person name="Muzny D."/>
            <person name="Qin X."/>
            <person name="Deng J."/>
            <person name="Jiang H."/>
            <person name="Liu Y."/>
            <person name="Qu J."/>
            <person name="Song X.-Z."/>
            <person name="Zhang L."/>
            <person name="Thornton R."/>
            <person name="Coyle M."/>
            <person name="Francisco L."/>
            <person name="Jackson L."/>
            <person name="Javaid M."/>
            <person name="Korchina V."/>
            <person name="Kovar C."/>
            <person name="Mata R."/>
            <person name="Mathew T."/>
            <person name="Ngo R."/>
            <person name="Nguyen L."/>
            <person name="Nguyen N."/>
            <person name="Okwuonu G."/>
            <person name="Ongeri F."/>
            <person name="Pham C."/>
            <person name="Simmons D."/>
            <person name="Wilczek-Boney K."/>
            <person name="Hale W."/>
            <person name="Jakkamsetti A."/>
            <person name="Pham P."/>
            <person name="Ruth R."/>
            <person name="San Lucas F."/>
            <person name="Warren J."/>
            <person name="Zhang J."/>
            <person name="Zhao Z."/>
            <person name="Zhou C."/>
            <person name="Zhu D."/>
            <person name="Lee S."/>
            <person name="Bess C."/>
            <person name="Blankenburg K."/>
            <person name="Forbes L."/>
            <person name="Fu Q."/>
            <person name="Gubbala S."/>
            <person name="Hirani K."/>
            <person name="Jayaseelan J.C."/>
            <person name="Lara F."/>
            <person name="Munidasa M."/>
            <person name="Palculict T."/>
            <person name="Patil S."/>
            <person name="Pu L.-L."/>
            <person name="Saada N."/>
            <person name="Tang L."/>
            <person name="Weissenberger G."/>
            <person name="Zhu Y."/>
            <person name="Hemphill L."/>
            <person name="Shang Y."/>
            <person name="Youmans B."/>
            <person name="Ayvaz T."/>
            <person name="Ross M."/>
            <person name="Santibanez J."/>
            <person name="Aqrawi P."/>
            <person name="Gross S."/>
            <person name="Joshi V."/>
            <person name="Fowler G."/>
            <person name="Nazareth L."/>
            <person name="Reid J."/>
            <person name="Worley K."/>
            <person name="Petrosino J."/>
            <person name="Highlander S."/>
            <person name="Gibbs R."/>
        </authorList>
    </citation>
    <scope>NUCLEOTIDE SEQUENCE [LARGE SCALE GENOMIC DNA]</scope>
    <source>
        <strain evidence="2 3">DSM 2778</strain>
    </source>
</reference>
<gene>
    <name evidence="2" type="ORF">HMPREF9081_2368</name>
</gene>
<dbReference type="HOGENOM" id="CLU_070309_0_0_9"/>
<proteinExistence type="predicted"/>
<comment type="caution">
    <text evidence="2">The sequence shown here is derived from an EMBL/GenBank/DDBJ whole genome shotgun (WGS) entry which is preliminary data.</text>
</comment>
<dbReference type="Pfam" id="PF13524">
    <property type="entry name" value="Glyco_trans_1_2"/>
    <property type="match status" value="1"/>
</dbReference>
<dbReference type="EMBL" id="AFHQ01000058">
    <property type="protein sequence ID" value="EGK57225.1"/>
    <property type="molecule type" value="Genomic_DNA"/>
</dbReference>
<evidence type="ECO:0000313" key="3">
    <source>
        <dbReference type="Proteomes" id="UP000004067"/>
    </source>
</evidence>
<dbReference type="SUPFAM" id="SSF53756">
    <property type="entry name" value="UDP-Glycosyltransferase/glycogen phosphorylase"/>
    <property type="match status" value="1"/>
</dbReference>
<feature type="domain" description="Spore protein YkvP/CgeB glycosyl transferase-like" evidence="1">
    <location>
        <begin position="184"/>
        <end position="328"/>
    </location>
</feature>
<dbReference type="InterPro" id="IPR055259">
    <property type="entry name" value="YkvP/CgeB_Glyco_trans-like"/>
</dbReference>
<organism evidence="2 3">
    <name type="scientific">Centipeda periodontii DSM 2778</name>
    <dbReference type="NCBI Taxonomy" id="888060"/>
    <lineage>
        <taxon>Bacteria</taxon>
        <taxon>Bacillati</taxon>
        <taxon>Bacillota</taxon>
        <taxon>Negativicutes</taxon>
        <taxon>Selenomonadales</taxon>
        <taxon>Selenomonadaceae</taxon>
        <taxon>Centipeda</taxon>
    </lineage>
</organism>
<dbReference type="STRING" id="888060.HMPREF9081_2368"/>
<protein>
    <submittedName>
        <fullName evidence="2">Spore maturation protein</fullName>
    </submittedName>
</protein>
<name>F5RQ32_9FIRM</name>
<sequence>MTAVHFVVVGPLYYGYSESIVRVLREAGHKVDFFAERPFYTNCSYLSRRLYKWGCRSLETRWEENWRRECIAFMRAHMHADSVLLCLTGCMISDDILGVWDGHSTALMMWDSVRRYDMDFQQRLRRYQHVFAFEFTDIAYAAQTFQVRMTYLPLGYDPVVYYPKEEERDIDVSFIGTPMPHRVEILEQVAESMSNREGRMYVGGRWYDDRYPWKVHSYRKKHPHLFPFLANRELSPEEVAGIYRRSKIVLNINNDVHQSISPRTLEILATRTFQLMNGGQQSNGTLDFDRDLVQYEDVDDLIRKIDYYLQHEEEREQIAEHGAQTASRFSMNELVKKLVENIAEKNS</sequence>
<evidence type="ECO:0000313" key="2">
    <source>
        <dbReference type="EMBL" id="EGK57225.1"/>
    </source>
</evidence>
<evidence type="ECO:0000259" key="1">
    <source>
        <dbReference type="Pfam" id="PF13524"/>
    </source>
</evidence>